<keyword evidence="6 8" id="KW-0100">Branched-chain amino acid biosynthesis</keyword>
<dbReference type="GO" id="GO:1990610">
    <property type="term" value="F:acetolactate synthase regulator activity"/>
    <property type="evidence" value="ECO:0007669"/>
    <property type="project" value="UniProtKB-UniRule"/>
</dbReference>
<dbReference type="EMBL" id="JACJVQ010000001">
    <property type="protein sequence ID" value="MBB6632529.1"/>
    <property type="molecule type" value="Genomic_DNA"/>
</dbReference>
<comment type="caution">
    <text evidence="10">The sequence shown here is derived from an EMBL/GenBank/DDBJ whole genome shotgun (WGS) entry which is preliminary data.</text>
</comment>
<evidence type="ECO:0000256" key="3">
    <source>
        <dbReference type="ARBA" id="ARBA00006341"/>
    </source>
</evidence>
<dbReference type="GO" id="GO:0005829">
    <property type="term" value="C:cytosol"/>
    <property type="evidence" value="ECO:0007669"/>
    <property type="project" value="TreeGrafter"/>
</dbReference>
<gene>
    <name evidence="10" type="primary">ilvN</name>
    <name evidence="10" type="ORF">H7B67_00130</name>
</gene>
<comment type="function">
    <text evidence="8">Catalyzes the conversion of 2 pyruvate molecules into acetolactate in the first common step of the biosynthetic pathway of the branched-amino acids such as leucine, isoleucine, and valine.</text>
</comment>
<comment type="similarity">
    <text evidence="3 8">Belongs to the acetolactate synthase small subunit family.</text>
</comment>
<dbReference type="NCBIfam" id="TIGR00119">
    <property type="entry name" value="acolac_sm"/>
    <property type="match status" value="1"/>
</dbReference>
<evidence type="ECO:0000256" key="7">
    <source>
        <dbReference type="ARBA" id="ARBA00048670"/>
    </source>
</evidence>
<comment type="pathway">
    <text evidence="2 8">Amino-acid biosynthesis; L-valine biosynthesis; L-valine from pyruvate: step 1/4.</text>
</comment>
<dbReference type="InterPro" id="IPR027271">
    <property type="entry name" value="Acetolactate_synth/TF_NikR_C"/>
</dbReference>
<evidence type="ECO:0000256" key="1">
    <source>
        <dbReference type="ARBA" id="ARBA00004974"/>
    </source>
</evidence>
<dbReference type="GO" id="GO:0009097">
    <property type="term" value="P:isoleucine biosynthetic process"/>
    <property type="evidence" value="ECO:0007669"/>
    <property type="project" value="UniProtKB-UniRule"/>
</dbReference>
<dbReference type="Pfam" id="PF22629">
    <property type="entry name" value="ACT_AHAS_ss"/>
    <property type="match status" value="1"/>
</dbReference>
<evidence type="ECO:0000256" key="8">
    <source>
        <dbReference type="RuleBase" id="RU368092"/>
    </source>
</evidence>
<name>A0A841SP22_9BACL</name>
<dbReference type="InterPro" id="IPR054480">
    <property type="entry name" value="AHAS_small-like_ACT"/>
</dbReference>
<comment type="subunit">
    <text evidence="4 8">Dimer of large and small chains.</text>
</comment>
<dbReference type="AlphaFoldDB" id="A0A841SP22"/>
<reference evidence="10 11" key="1">
    <citation type="submission" date="2020-08" db="EMBL/GenBank/DDBJ databases">
        <title>Cohnella phylogeny.</title>
        <authorList>
            <person name="Dunlap C."/>
        </authorList>
    </citation>
    <scope>NUCLEOTIDE SEQUENCE [LARGE SCALE GENOMIC DNA]</scope>
    <source>
        <strain evidence="10 11">DSM 25241</strain>
    </source>
</reference>
<comment type="catalytic activity">
    <reaction evidence="7 8">
        <text>2 pyruvate + H(+) = (2S)-2-acetolactate + CO2</text>
        <dbReference type="Rhea" id="RHEA:25249"/>
        <dbReference type="ChEBI" id="CHEBI:15361"/>
        <dbReference type="ChEBI" id="CHEBI:15378"/>
        <dbReference type="ChEBI" id="CHEBI:16526"/>
        <dbReference type="ChEBI" id="CHEBI:58476"/>
        <dbReference type="EC" id="2.2.1.6"/>
    </reaction>
</comment>
<dbReference type="UniPathway" id="UPA00049">
    <property type="reaction ID" value="UER00059"/>
</dbReference>
<dbReference type="GO" id="GO:0003984">
    <property type="term" value="F:acetolactate synthase activity"/>
    <property type="evidence" value="ECO:0007669"/>
    <property type="project" value="UniProtKB-UniRule"/>
</dbReference>
<keyword evidence="8 10" id="KW-0808">Transferase</keyword>
<accession>A0A841SP22</accession>
<dbReference type="RefSeq" id="WP_185117775.1">
    <property type="nucleotide sequence ID" value="NZ_JACJVQ010000001.1"/>
</dbReference>
<protein>
    <recommendedName>
        <fullName evidence="8">Acetolactate synthase small subunit</fullName>
        <shortName evidence="8">AHAS</shortName>
        <shortName evidence="8">ALS</shortName>
        <ecNumber evidence="8">2.2.1.6</ecNumber>
    </recommendedName>
    <alternativeName>
        <fullName evidence="8">Acetohydroxy-acid synthase small subunit</fullName>
    </alternativeName>
</protein>
<dbReference type="InterPro" id="IPR004789">
    <property type="entry name" value="Acetalactate_synth_ssu"/>
</dbReference>
<proteinExistence type="inferred from homology"/>
<dbReference type="CDD" id="cd04878">
    <property type="entry name" value="ACT_AHAS"/>
    <property type="match status" value="1"/>
</dbReference>
<evidence type="ECO:0000313" key="11">
    <source>
        <dbReference type="Proteomes" id="UP000535838"/>
    </source>
</evidence>
<dbReference type="InterPro" id="IPR039557">
    <property type="entry name" value="AHAS_ACT"/>
</dbReference>
<evidence type="ECO:0000259" key="9">
    <source>
        <dbReference type="PROSITE" id="PS51671"/>
    </source>
</evidence>
<evidence type="ECO:0000313" key="10">
    <source>
        <dbReference type="EMBL" id="MBB6632529.1"/>
    </source>
</evidence>
<dbReference type="PROSITE" id="PS51671">
    <property type="entry name" value="ACT"/>
    <property type="match status" value="1"/>
</dbReference>
<dbReference type="UniPathway" id="UPA00047">
    <property type="reaction ID" value="UER00055"/>
</dbReference>
<evidence type="ECO:0000256" key="5">
    <source>
        <dbReference type="ARBA" id="ARBA00022605"/>
    </source>
</evidence>
<dbReference type="InterPro" id="IPR002912">
    <property type="entry name" value="ACT_dom"/>
</dbReference>
<keyword evidence="11" id="KW-1185">Reference proteome</keyword>
<dbReference type="InterPro" id="IPR019455">
    <property type="entry name" value="Acetolactate_synth_ssu_C"/>
</dbReference>
<dbReference type="InterPro" id="IPR045865">
    <property type="entry name" value="ACT-like_dom_sf"/>
</dbReference>
<dbReference type="Pfam" id="PF10369">
    <property type="entry name" value="ALS_ss_C"/>
    <property type="match status" value="1"/>
</dbReference>
<dbReference type="PANTHER" id="PTHR30239">
    <property type="entry name" value="ACETOLACTATE SYNTHASE SMALL SUBUNIT"/>
    <property type="match status" value="1"/>
</dbReference>
<sequence length="161" mass="17704">MTDSDKNYLSLLVSDTPGVLQRVSGLFSRRSYNIDSVTVGGCEKTSFSRAIVAVQGDEQRMAQIGSQLNKLIDVVEVNRFGAASAIARELMLVRLSPPAEKRAELQSLLDLFRFPIIETAVDSLIVQVTGDKEKNDAFLAMIARYGIMEIVRTGETALARH</sequence>
<dbReference type="NCBIfam" id="NF008864">
    <property type="entry name" value="PRK11895.1"/>
    <property type="match status" value="1"/>
</dbReference>
<dbReference type="PANTHER" id="PTHR30239:SF0">
    <property type="entry name" value="ACETOLACTATE SYNTHASE SMALL SUBUNIT 1, CHLOROPLASTIC"/>
    <property type="match status" value="1"/>
</dbReference>
<dbReference type="Gene3D" id="3.30.70.260">
    <property type="match status" value="1"/>
</dbReference>
<dbReference type="Gene3D" id="3.30.70.1150">
    <property type="entry name" value="ACT-like. Chain A, domain 2"/>
    <property type="match status" value="1"/>
</dbReference>
<dbReference type="SUPFAM" id="SSF55021">
    <property type="entry name" value="ACT-like"/>
    <property type="match status" value="2"/>
</dbReference>
<dbReference type="GO" id="GO:0009099">
    <property type="term" value="P:L-valine biosynthetic process"/>
    <property type="evidence" value="ECO:0007669"/>
    <property type="project" value="UniProtKB-UniRule"/>
</dbReference>
<organism evidence="10 11">
    <name type="scientific">Cohnella thailandensis</name>
    <dbReference type="NCBI Taxonomy" id="557557"/>
    <lineage>
        <taxon>Bacteria</taxon>
        <taxon>Bacillati</taxon>
        <taxon>Bacillota</taxon>
        <taxon>Bacilli</taxon>
        <taxon>Bacillales</taxon>
        <taxon>Paenibacillaceae</taxon>
        <taxon>Cohnella</taxon>
    </lineage>
</organism>
<dbReference type="EC" id="2.2.1.6" evidence="8"/>
<evidence type="ECO:0000256" key="6">
    <source>
        <dbReference type="ARBA" id="ARBA00023304"/>
    </source>
</evidence>
<keyword evidence="5 8" id="KW-0028">Amino-acid biosynthesis</keyword>
<evidence type="ECO:0000256" key="4">
    <source>
        <dbReference type="ARBA" id="ARBA00011744"/>
    </source>
</evidence>
<evidence type="ECO:0000256" key="2">
    <source>
        <dbReference type="ARBA" id="ARBA00005025"/>
    </source>
</evidence>
<feature type="domain" description="ACT" evidence="9">
    <location>
        <begin position="8"/>
        <end position="82"/>
    </location>
</feature>
<comment type="pathway">
    <text evidence="1 8">Amino-acid biosynthesis; L-isoleucine biosynthesis; L-isoleucine from 2-oxobutanoate: step 1/4.</text>
</comment>
<dbReference type="Proteomes" id="UP000535838">
    <property type="component" value="Unassembled WGS sequence"/>
</dbReference>